<evidence type="ECO:0000259" key="2">
    <source>
        <dbReference type="PROSITE" id="PS50126"/>
    </source>
</evidence>
<dbReference type="InterPro" id="IPR014464">
    <property type="entry name" value="CvfB_fam"/>
</dbReference>
<dbReference type="GO" id="GO:0003676">
    <property type="term" value="F:nucleic acid binding"/>
    <property type="evidence" value="ECO:0007669"/>
    <property type="project" value="InterPro"/>
</dbReference>
<dbReference type="OrthoDB" id="9801597at2"/>
<organism evidence="3 4">
    <name type="scientific">Herbinix hemicellulosilytica</name>
    <dbReference type="NCBI Taxonomy" id="1564487"/>
    <lineage>
        <taxon>Bacteria</taxon>
        <taxon>Bacillati</taxon>
        <taxon>Bacillota</taxon>
        <taxon>Clostridia</taxon>
        <taxon>Lachnospirales</taxon>
        <taxon>Lachnospiraceae</taxon>
        <taxon>Herbinix</taxon>
    </lineage>
</organism>
<dbReference type="Gene3D" id="2.40.50.140">
    <property type="entry name" value="Nucleic acid-binding proteins"/>
    <property type="match status" value="2"/>
</dbReference>
<dbReference type="Proteomes" id="UP000236497">
    <property type="component" value="Unassembled WGS sequence"/>
</dbReference>
<protein>
    <recommendedName>
        <fullName evidence="2">S1 motif domain-containing protein</fullName>
    </recommendedName>
</protein>
<evidence type="ECO:0000256" key="1">
    <source>
        <dbReference type="PIRNR" id="PIRNR012524"/>
    </source>
</evidence>
<dbReference type="PIRSF" id="PIRSF012524">
    <property type="entry name" value="YitL_S1"/>
    <property type="match status" value="1"/>
</dbReference>
<dbReference type="Gene3D" id="1.10.10.10">
    <property type="entry name" value="Winged helix-like DNA-binding domain superfamily/Winged helix DNA-binding domain"/>
    <property type="match status" value="1"/>
</dbReference>
<dbReference type="InterPro" id="IPR003029">
    <property type="entry name" value="S1_domain"/>
</dbReference>
<dbReference type="Pfam" id="PF13509">
    <property type="entry name" value="S1_2"/>
    <property type="match status" value="2"/>
</dbReference>
<dbReference type="InterPro" id="IPR040764">
    <property type="entry name" value="CvfB_WH"/>
</dbReference>
<accession>A0A0H5SL24</accession>
<dbReference type="InterPro" id="IPR012340">
    <property type="entry name" value="NA-bd_OB-fold"/>
</dbReference>
<dbReference type="PANTHER" id="PTHR37296">
    <property type="entry name" value="CONSERVED VIRULENCE FACTOR B"/>
    <property type="match status" value="1"/>
</dbReference>
<keyword evidence="4" id="KW-1185">Reference proteome</keyword>
<dbReference type="Pfam" id="PF21543">
    <property type="entry name" value="CvfB_2nd"/>
    <property type="match status" value="1"/>
</dbReference>
<proteinExistence type="inferred from homology"/>
<dbReference type="SMART" id="SM00316">
    <property type="entry name" value="S1"/>
    <property type="match status" value="2"/>
</dbReference>
<feature type="domain" description="S1 motif" evidence="2">
    <location>
        <begin position="147"/>
        <end position="208"/>
    </location>
</feature>
<comment type="similarity">
    <text evidence="1">Belongs to the CvfB family.</text>
</comment>
<gene>
    <name evidence="3" type="ORF">HHT355_2282</name>
</gene>
<dbReference type="RefSeq" id="WP_103203551.1">
    <property type="nucleotide sequence ID" value="NZ_CVTD020000025.1"/>
</dbReference>
<dbReference type="InterPro" id="IPR036388">
    <property type="entry name" value="WH-like_DNA-bd_sf"/>
</dbReference>
<dbReference type="Pfam" id="PF17783">
    <property type="entry name" value="WHD_CvfB"/>
    <property type="match status" value="1"/>
</dbReference>
<dbReference type="PROSITE" id="PS50126">
    <property type="entry name" value="S1"/>
    <property type="match status" value="1"/>
</dbReference>
<reference evidence="3 4" key="1">
    <citation type="submission" date="2015-06" db="EMBL/GenBank/DDBJ databases">
        <authorList>
            <person name="Wibberg Daniel"/>
        </authorList>
    </citation>
    <scope>NUCLEOTIDE SEQUENCE [LARGE SCALE GENOMIC DNA]</scope>
    <source>
        <strain evidence="3 4">T3/55T</strain>
    </source>
</reference>
<evidence type="ECO:0000313" key="4">
    <source>
        <dbReference type="Proteomes" id="UP000236497"/>
    </source>
</evidence>
<dbReference type="SUPFAM" id="SSF50249">
    <property type="entry name" value="Nucleic acid-binding proteins"/>
    <property type="match status" value="1"/>
</dbReference>
<evidence type="ECO:0000313" key="3">
    <source>
        <dbReference type="EMBL" id="CRZ35471.1"/>
    </source>
</evidence>
<name>A0A0H5SL24_HERHM</name>
<dbReference type="AlphaFoldDB" id="A0A0H5SL24"/>
<dbReference type="InterPro" id="IPR048587">
    <property type="entry name" value="CvfB_S1_3rd"/>
</dbReference>
<dbReference type="InterPro" id="IPR039566">
    <property type="entry name" value="CvfB_S1_st"/>
</dbReference>
<sequence>MIELGKYQLLEVCKKTDFGIYLCEPGSDKSHTVLLPQKEVPEGTQLNDKITVFVYKDSEDREIATTAKVPLTVGELAVLRVKEVTKIGAFLDWGLSKDLLLPFKEQTAKISEGDEVLVSLYVDKSNRLCATMKVYDLLYTNSNYKKGDTVSGIVYEIIEAFGAFVAVDNKYSALIPKKELFKPLKIGDIVEARVIEVRDDGKLTLSLRDRSYIQMDYDAAVILKILKEAGGYLPYHDKTDAAVIKNKFQMSKKAFKRAIGKLYKEGAIIIEEDGIRLKNKP</sequence>
<dbReference type="EMBL" id="CVTD020000025">
    <property type="protein sequence ID" value="CRZ35471.1"/>
    <property type="molecule type" value="Genomic_DNA"/>
</dbReference>
<dbReference type="PANTHER" id="PTHR37296:SF1">
    <property type="entry name" value="CONSERVED VIRULENCE FACTOR B"/>
    <property type="match status" value="1"/>
</dbReference>